<name>A0A218WSB2_PUNGR</name>
<evidence type="ECO:0000313" key="3">
    <source>
        <dbReference type="EMBL" id="PKI64096.1"/>
    </source>
</evidence>
<organism evidence="2 4">
    <name type="scientific">Punica granatum</name>
    <name type="common">Pomegranate</name>
    <dbReference type="NCBI Taxonomy" id="22663"/>
    <lineage>
        <taxon>Eukaryota</taxon>
        <taxon>Viridiplantae</taxon>
        <taxon>Streptophyta</taxon>
        <taxon>Embryophyta</taxon>
        <taxon>Tracheophyta</taxon>
        <taxon>Spermatophyta</taxon>
        <taxon>Magnoliopsida</taxon>
        <taxon>eudicotyledons</taxon>
        <taxon>Gunneridae</taxon>
        <taxon>Pentapetalae</taxon>
        <taxon>rosids</taxon>
        <taxon>malvids</taxon>
        <taxon>Myrtales</taxon>
        <taxon>Lythraceae</taxon>
        <taxon>Punica</taxon>
    </lineage>
</organism>
<reference evidence="3 5" key="3">
    <citation type="submission" date="2017-11" db="EMBL/GenBank/DDBJ databases">
        <title>De-novo sequencing of pomegranate (Punica granatum L.) genome.</title>
        <authorList>
            <person name="Akparov Z."/>
            <person name="Amiraslanov A."/>
            <person name="Hajiyeva S."/>
            <person name="Abbasov M."/>
            <person name="Kaur K."/>
            <person name="Hamwieh A."/>
            <person name="Solovyev V."/>
            <person name="Salamov A."/>
            <person name="Braich B."/>
            <person name="Kosarev P."/>
            <person name="Mahmoud A."/>
            <person name="Hajiyev E."/>
            <person name="Babayeva S."/>
            <person name="Izzatullayeva V."/>
            <person name="Mammadov A."/>
            <person name="Mammadov A."/>
            <person name="Sharifova S."/>
            <person name="Ojaghi J."/>
            <person name="Eynullazada K."/>
            <person name="Bayramov B."/>
            <person name="Abdulazimova A."/>
            <person name="Shahmuradov I."/>
        </authorList>
    </citation>
    <scope>NUCLEOTIDE SEQUENCE [LARGE SCALE GENOMIC DNA]</scope>
    <source>
        <strain evidence="3">AG2017</strain>
        <strain evidence="5">cv. AG2017</strain>
        <tissue evidence="3">Leaf</tissue>
    </source>
</reference>
<evidence type="ECO:0000313" key="2">
    <source>
        <dbReference type="EMBL" id="OWM75250.1"/>
    </source>
</evidence>
<proteinExistence type="predicted"/>
<keyword evidence="5" id="KW-1185">Reference proteome</keyword>
<gene>
    <name evidence="2" type="ORF">CDL15_Pgr023771</name>
    <name evidence="3" type="ORF">CRG98_015540</name>
</gene>
<reference evidence="4" key="1">
    <citation type="journal article" date="2017" name="Plant J.">
        <title>The pomegranate (Punica granatum L.) genome and the genomics of punicalagin biosynthesis.</title>
        <authorList>
            <person name="Qin G."/>
            <person name="Xu C."/>
            <person name="Ming R."/>
            <person name="Tang H."/>
            <person name="Guyot R."/>
            <person name="Kramer E.M."/>
            <person name="Hu Y."/>
            <person name="Yi X."/>
            <person name="Qi Y."/>
            <person name="Xu X."/>
            <person name="Gao Z."/>
            <person name="Pan H."/>
            <person name="Jian J."/>
            <person name="Tian Y."/>
            <person name="Yue Z."/>
            <person name="Xu Y."/>
        </authorList>
    </citation>
    <scope>NUCLEOTIDE SEQUENCE [LARGE SCALE GENOMIC DNA]</scope>
    <source>
        <strain evidence="4">cv. Dabenzi</strain>
    </source>
</reference>
<dbReference type="Proteomes" id="UP000197138">
    <property type="component" value="Unassembled WGS sequence"/>
</dbReference>
<evidence type="ECO:0000313" key="5">
    <source>
        <dbReference type="Proteomes" id="UP000233551"/>
    </source>
</evidence>
<dbReference type="Proteomes" id="UP000233551">
    <property type="component" value="Unassembled WGS sequence"/>
</dbReference>
<dbReference type="EMBL" id="PGOL01000853">
    <property type="protein sequence ID" value="PKI64096.1"/>
    <property type="molecule type" value="Genomic_DNA"/>
</dbReference>
<sequence length="75" mass="8021">MADESSGLAPGGRAAAEELNELARTVQAQTEPQRKEKGGVSSSDPGEDKLDTGARRRLSLEEVGRLRGEGEEVRQ</sequence>
<dbReference type="AlphaFoldDB" id="A0A218WSB2"/>
<feature type="region of interest" description="Disordered" evidence="1">
    <location>
        <begin position="1"/>
        <end position="75"/>
    </location>
</feature>
<accession>A0A218WSB2</accession>
<comment type="caution">
    <text evidence="2">The sequence shown here is derived from an EMBL/GenBank/DDBJ whole genome shotgun (WGS) entry which is preliminary data.</text>
</comment>
<feature type="compositionally biased region" description="Basic and acidic residues" evidence="1">
    <location>
        <begin position="46"/>
        <end position="75"/>
    </location>
</feature>
<dbReference type="EMBL" id="MTKT01003389">
    <property type="protein sequence ID" value="OWM75250.1"/>
    <property type="molecule type" value="Genomic_DNA"/>
</dbReference>
<evidence type="ECO:0000256" key="1">
    <source>
        <dbReference type="SAM" id="MobiDB-lite"/>
    </source>
</evidence>
<reference evidence="2" key="2">
    <citation type="submission" date="2017-06" db="EMBL/GenBank/DDBJ databases">
        <title>The pomegranate genome and the genomics of punicalagin biosynthesis.</title>
        <authorList>
            <person name="Xu C."/>
        </authorList>
    </citation>
    <scope>NUCLEOTIDE SEQUENCE [LARGE SCALE GENOMIC DNA]</scope>
    <source>
        <tissue evidence="2">Fresh leaf</tissue>
    </source>
</reference>
<protein>
    <submittedName>
        <fullName evidence="2">Uncharacterized protein</fullName>
    </submittedName>
</protein>
<evidence type="ECO:0000313" key="4">
    <source>
        <dbReference type="Proteomes" id="UP000197138"/>
    </source>
</evidence>